<dbReference type="SUPFAM" id="SSF48726">
    <property type="entry name" value="Immunoglobulin"/>
    <property type="match status" value="1"/>
</dbReference>
<evidence type="ECO:0000256" key="12">
    <source>
        <dbReference type="SAM" id="MobiDB-lite"/>
    </source>
</evidence>
<feature type="compositionally biased region" description="Polar residues" evidence="12">
    <location>
        <begin position="818"/>
        <end position="829"/>
    </location>
</feature>
<feature type="region of interest" description="Disordered" evidence="12">
    <location>
        <begin position="800"/>
        <end position="877"/>
    </location>
</feature>
<dbReference type="InterPro" id="IPR003529">
    <property type="entry name" value="Hematopoietin_rcpt_Gp130_CS"/>
</dbReference>
<dbReference type="InterPro" id="IPR003961">
    <property type="entry name" value="FN3_dom"/>
</dbReference>
<dbReference type="GO" id="GO:0004896">
    <property type="term" value="F:cytokine receptor activity"/>
    <property type="evidence" value="ECO:0007669"/>
    <property type="project" value="InterPro"/>
</dbReference>
<dbReference type="FunFam" id="2.60.40.10:FF:000524">
    <property type="entry name" value="Interleukin-6 receptor subunit beta"/>
    <property type="match status" value="1"/>
</dbReference>
<dbReference type="Gene3D" id="2.60.40.10">
    <property type="entry name" value="Immunoglobulins"/>
    <property type="match status" value="6"/>
</dbReference>
<keyword evidence="10" id="KW-0325">Glycoprotein</keyword>
<proteinExistence type="inferred from homology"/>
<evidence type="ECO:0000313" key="15">
    <source>
        <dbReference type="EMBL" id="TWW66835.1"/>
    </source>
</evidence>
<dbReference type="GO" id="GO:0005886">
    <property type="term" value="C:plasma membrane"/>
    <property type="evidence" value="ECO:0007669"/>
    <property type="project" value="UniProtKB-ARBA"/>
</dbReference>
<dbReference type="Proteomes" id="UP000324091">
    <property type="component" value="Chromosome 20"/>
</dbReference>
<evidence type="ECO:0000256" key="8">
    <source>
        <dbReference type="ARBA" id="ARBA00023157"/>
    </source>
</evidence>
<evidence type="ECO:0000256" key="1">
    <source>
        <dbReference type="ARBA" id="ARBA00004479"/>
    </source>
</evidence>
<dbReference type="SMART" id="SM00060">
    <property type="entry name" value="FN3"/>
    <property type="match status" value="3"/>
</dbReference>
<comment type="similarity">
    <text evidence="2">Belongs to the type I cytokine receptor family. Type 2 subfamily.</text>
</comment>
<evidence type="ECO:0000256" key="9">
    <source>
        <dbReference type="ARBA" id="ARBA00023170"/>
    </source>
</evidence>
<evidence type="ECO:0000256" key="10">
    <source>
        <dbReference type="ARBA" id="ARBA00023180"/>
    </source>
</evidence>
<evidence type="ECO:0000259" key="14">
    <source>
        <dbReference type="PROSITE" id="PS50853"/>
    </source>
</evidence>
<feature type="domain" description="Fibronectin type-III" evidence="14">
    <location>
        <begin position="236"/>
        <end position="336"/>
    </location>
</feature>
<dbReference type="InterPro" id="IPR010457">
    <property type="entry name" value="IgC2-like_lig-bd"/>
</dbReference>
<evidence type="ECO:0000256" key="3">
    <source>
        <dbReference type="ARBA" id="ARBA00022692"/>
    </source>
</evidence>
<dbReference type="Pfam" id="PF00041">
    <property type="entry name" value="fn3"/>
    <property type="match status" value="1"/>
</dbReference>
<evidence type="ECO:0000256" key="6">
    <source>
        <dbReference type="ARBA" id="ARBA00022989"/>
    </source>
</evidence>
<dbReference type="SUPFAM" id="SSF49265">
    <property type="entry name" value="Fibronectin type III"/>
    <property type="match status" value="3"/>
</dbReference>
<organism evidence="15 16">
    <name type="scientific">Takifugu flavidus</name>
    <name type="common">sansaifugu</name>
    <dbReference type="NCBI Taxonomy" id="433684"/>
    <lineage>
        <taxon>Eukaryota</taxon>
        <taxon>Metazoa</taxon>
        <taxon>Chordata</taxon>
        <taxon>Craniata</taxon>
        <taxon>Vertebrata</taxon>
        <taxon>Euteleostomi</taxon>
        <taxon>Actinopterygii</taxon>
        <taxon>Neopterygii</taxon>
        <taxon>Teleostei</taxon>
        <taxon>Neoteleostei</taxon>
        <taxon>Acanthomorphata</taxon>
        <taxon>Eupercaria</taxon>
        <taxon>Tetraodontiformes</taxon>
        <taxon>Tetradontoidea</taxon>
        <taxon>Tetraodontidae</taxon>
        <taxon>Takifugu</taxon>
    </lineage>
</organism>
<feature type="region of interest" description="Disordered" evidence="12">
    <location>
        <begin position="735"/>
        <end position="765"/>
    </location>
</feature>
<dbReference type="InterPro" id="IPR052672">
    <property type="entry name" value="Type1_Cytokine_Rcpt_Type2"/>
</dbReference>
<keyword evidence="5" id="KW-0677">Repeat</keyword>
<evidence type="ECO:0000256" key="7">
    <source>
        <dbReference type="ARBA" id="ARBA00023136"/>
    </source>
</evidence>
<dbReference type="CDD" id="cd00063">
    <property type="entry name" value="FN3"/>
    <property type="match status" value="1"/>
</dbReference>
<accession>A0A5C6NIU7</accession>
<feature type="transmembrane region" description="Helical" evidence="13">
    <location>
        <begin position="638"/>
        <end position="660"/>
    </location>
</feature>
<dbReference type="PANTHER" id="PTHR48423:SF1">
    <property type="entry name" value="INTERLEUKIN-27 RECEPTOR SUBUNIT ALPHA"/>
    <property type="match status" value="1"/>
</dbReference>
<comment type="subcellular location">
    <subcellularLocation>
        <location evidence="1">Membrane</location>
        <topology evidence="1">Single-pass type I membrane protein</topology>
    </subcellularLocation>
</comment>
<keyword evidence="4" id="KW-0732">Signal</keyword>
<dbReference type="InterPro" id="IPR036179">
    <property type="entry name" value="Ig-like_dom_sf"/>
</dbReference>
<keyword evidence="8" id="KW-1015">Disulfide bond</keyword>
<feature type="transmembrane region" description="Helical" evidence="13">
    <location>
        <begin position="7"/>
        <end position="31"/>
    </location>
</feature>
<dbReference type="InterPro" id="IPR013783">
    <property type="entry name" value="Ig-like_fold"/>
</dbReference>
<sequence>MLFVDVLFFKCLVAMVPGMLWMLLFACLVPASPARGNLVVVPQSPVLEIGSNFTATCVIVNGKDLTADDLYWNLSKTTVPEEHYTKINSTAVSVTIAVTGEKKEWLYCHSRRVSPINPRGSTHGILLKKAYPPGKPENLSCQATQEKSLKESMSCRWDPSGRQTSDAPTMYTLTVVVILERNYTQETNKNTVSIEKMEVYPFHMNLDIWVEAHNILGRAESEHLQQEADWFVKTNPPSPIKVISEESFPTSLLTRWTPPIHETYMQLVYEIRLCAQGDHNWTYVPLTDTGKNINSFRLQKLRPGTLYTVQVRCRNARPGPYWSNWSANATNTTAEDKPSSKPNLWKIVTKDGWVQLVAKDPKFSNGRITSFDLKIEPLNDNLKNGSAVWEKILVNTSATGGGSGGHNLLKRVLLNDKPMKISVTAINSVGASPSASLVIPVKTFEPPPVEDLEVRPHGDQLELRWKPSGRRAASEFVLEWTIGDQVDWQRESRGTTRGLIEGNLERFVCYNISVYPIYSGWIGKPLTKQAFLEQGVPSEGPVVVVKDRPGHNEAVLVWKEIPQHKRRGFITNYTIFYSSGSNLHSITVPANVTSYSLRSLSGNTKYDTWIVASTIKGSARGFNHSFTTQKYAAGEIEAIVVGVSLLFFFIVLIMMLLCIYKEDVIKKSLWPQIPNPGESTIGNWSPDYPIKAESPKDNCVSGITVLTVDVCDIKCVSEDDKASLTLKRDKYLSEEHSSGIGGSSCMSSPRHSVSDSDEGSDVADTTASTVQYSSVVAVSGYKGQTPSSKLTQVIFSRSESTQPLLDSEEHPDEVMVGSRQSQNAPQEASLTEEGGGQPAGGALDFDPIMEEPGTSEESHLVAPASTYMPQPSGYRPQ</sequence>
<dbReference type="PROSITE" id="PS50853">
    <property type="entry name" value="FN3"/>
    <property type="match status" value="2"/>
</dbReference>
<name>A0A5C6NIU7_9TELE</name>
<keyword evidence="7 13" id="KW-0472">Membrane</keyword>
<evidence type="ECO:0000256" key="4">
    <source>
        <dbReference type="ARBA" id="ARBA00022729"/>
    </source>
</evidence>
<evidence type="ECO:0000256" key="2">
    <source>
        <dbReference type="ARBA" id="ARBA00008921"/>
    </source>
</evidence>
<evidence type="ECO:0000256" key="5">
    <source>
        <dbReference type="ARBA" id="ARBA00022737"/>
    </source>
</evidence>
<dbReference type="PROSITE" id="PS01353">
    <property type="entry name" value="HEMATOPO_REC_L_F2"/>
    <property type="match status" value="1"/>
</dbReference>
<reference evidence="15 16" key="1">
    <citation type="submission" date="2019-04" db="EMBL/GenBank/DDBJ databases">
        <title>Chromosome genome assembly for Takifugu flavidus.</title>
        <authorList>
            <person name="Xiao S."/>
        </authorList>
    </citation>
    <scope>NUCLEOTIDE SEQUENCE [LARGE SCALE GENOMIC DNA]</scope>
    <source>
        <strain evidence="15">HTHZ2018</strain>
        <tissue evidence="15">Muscle</tissue>
    </source>
</reference>
<dbReference type="PANTHER" id="PTHR48423">
    <property type="entry name" value="INTERLEUKIN-27 RECEPTOR SUBUNIT ALPHA"/>
    <property type="match status" value="1"/>
</dbReference>
<dbReference type="InterPro" id="IPR036116">
    <property type="entry name" value="FN3_sf"/>
</dbReference>
<keyword evidence="16" id="KW-1185">Reference proteome</keyword>
<dbReference type="Pfam" id="PF06328">
    <property type="entry name" value="Lep_receptor_Ig"/>
    <property type="match status" value="1"/>
</dbReference>
<comment type="caution">
    <text evidence="15">The sequence shown here is derived from an EMBL/GenBank/DDBJ whole genome shotgun (WGS) entry which is preliminary data.</text>
</comment>
<keyword evidence="9 15" id="KW-0675">Receptor</keyword>
<evidence type="ECO:0000256" key="11">
    <source>
        <dbReference type="ARBA" id="ARBA00023319"/>
    </source>
</evidence>
<gene>
    <name evidence="15" type="ORF">D4764_20G0008670</name>
</gene>
<evidence type="ECO:0000313" key="16">
    <source>
        <dbReference type="Proteomes" id="UP000324091"/>
    </source>
</evidence>
<protein>
    <submittedName>
        <fullName evidence="15">Interleukin-6 receptor subunit beta</fullName>
    </submittedName>
</protein>
<dbReference type="EMBL" id="RHFK02000013">
    <property type="protein sequence ID" value="TWW66835.1"/>
    <property type="molecule type" value="Genomic_DNA"/>
</dbReference>
<dbReference type="AlphaFoldDB" id="A0A5C6NIU7"/>
<evidence type="ECO:0000256" key="13">
    <source>
        <dbReference type="SAM" id="Phobius"/>
    </source>
</evidence>
<keyword evidence="6 13" id="KW-1133">Transmembrane helix</keyword>
<keyword evidence="3 13" id="KW-0812">Transmembrane</keyword>
<feature type="domain" description="Fibronectin type-III" evidence="14">
    <location>
        <begin position="537"/>
        <end position="631"/>
    </location>
</feature>
<keyword evidence="11" id="KW-0393">Immunoglobulin domain</keyword>